<proteinExistence type="predicted"/>
<organism evidence="2 3">
    <name type="scientific">Ignavibacterium album (strain DSM 19864 / JCM 16511 / NBRC 101810 / Mat9-16)</name>
    <dbReference type="NCBI Taxonomy" id="945713"/>
    <lineage>
        <taxon>Bacteria</taxon>
        <taxon>Pseudomonadati</taxon>
        <taxon>Ignavibacteriota</taxon>
        <taxon>Ignavibacteria</taxon>
        <taxon>Ignavibacteriales</taxon>
        <taxon>Ignavibacteriaceae</taxon>
        <taxon>Ignavibacterium</taxon>
    </lineage>
</organism>
<evidence type="ECO:0008006" key="4">
    <source>
        <dbReference type="Google" id="ProtNLM"/>
    </source>
</evidence>
<dbReference type="EMBL" id="CP003418">
    <property type="protein sequence ID" value="AFH50376.1"/>
    <property type="molecule type" value="Genomic_DNA"/>
</dbReference>
<protein>
    <recommendedName>
        <fullName evidence="4">Septum formation initiator</fullName>
    </recommendedName>
</protein>
<accession>I0AN19</accession>
<evidence type="ECO:0000256" key="1">
    <source>
        <dbReference type="SAM" id="Phobius"/>
    </source>
</evidence>
<dbReference type="AlphaFoldDB" id="I0AN19"/>
<evidence type="ECO:0000313" key="3">
    <source>
        <dbReference type="Proteomes" id="UP000007394"/>
    </source>
</evidence>
<keyword evidence="1" id="KW-0472">Membrane</keyword>
<reference evidence="2 3" key="1">
    <citation type="journal article" date="2012" name="Front. Microbiol.">
        <title>Complete genome of Ignavibacterium album, a metabolically versatile, flagellated, facultative anaerobe from the phylum Chlorobi.</title>
        <authorList>
            <person name="Liu Z."/>
            <person name="Frigaard N.-U."/>
            <person name="Vogl K."/>
            <person name="Iino T."/>
            <person name="Ohkuma M."/>
            <person name="Overmann J."/>
            <person name="Bryant D.A."/>
        </authorList>
    </citation>
    <scope>NUCLEOTIDE SEQUENCE [LARGE SCALE GENOMIC DNA]</scope>
    <source>
        <strain evidence="3">DSM 19864 / JCM 16511 / NBRC 101810 / Mat9-16</strain>
    </source>
</reference>
<keyword evidence="3" id="KW-1185">Reference proteome</keyword>
<dbReference type="RefSeq" id="WP_014561517.1">
    <property type="nucleotide sequence ID" value="NC_017464.1"/>
</dbReference>
<name>I0AN19_IGNAJ</name>
<sequence>MTDTSKEKNSNSKMKNGIPKGVGVAFGVALGAALHNIALGLVIGILIGGIGILVNSSRKAKTKI</sequence>
<dbReference type="Proteomes" id="UP000007394">
    <property type="component" value="Chromosome"/>
</dbReference>
<keyword evidence="1" id="KW-1133">Transmembrane helix</keyword>
<gene>
    <name evidence="2" type="ordered locus">IALB_2673</name>
</gene>
<feature type="transmembrane region" description="Helical" evidence="1">
    <location>
        <begin position="24"/>
        <end position="54"/>
    </location>
</feature>
<evidence type="ECO:0000313" key="2">
    <source>
        <dbReference type="EMBL" id="AFH50376.1"/>
    </source>
</evidence>
<keyword evidence="1" id="KW-0812">Transmembrane</keyword>
<dbReference type="KEGG" id="ial:IALB_2673"/>
<dbReference type="STRING" id="945713.IALB_2673"/>
<dbReference type="HOGENOM" id="CLU_2861731_0_0_10"/>